<dbReference type="Proteomes" id="UP000184291">
    <property type="component" value="Unassembled WGS sequence"/>
</dbReference>
<organism evidence="3 4">
    <name type="scientific">Actinomyces glycerinitolerans</name>
    <dbReference type="NCBI Taxonomy" id="1892869"/>
    <lineage>
        <taxon>Bacteria</taxon>
        <taxon>Bacillati</taxon>
        <taxon>Actinomycetota</taxon>
        <taxon>Actinomycetes</taxon>
        <taxon>Actinomycetales</taxon>
        <taxon>Actinomycetaceae</taxon>
        <taxon>Actinomyces</taxon>
    </lineage>
</organism>
<accession>A0A1M4RXA3</accession>
<dbReference type="RefSeq" id="WP_083565485.1">
    <property type="nucleotide sequence ID" value="NZ_FQTT01000006.1"/>
</dbReference>
<keyword evidence="4" id="KW-1185">Reference proteome</keyword>
<dbReference type="SUPFAM" id="SSF56973">
    <property type="entry name" value="Aerolisin/ETX pore-forming domain"/>
    <property type="match status" value="1"/>
</dbReference>
<dbReference type="OrthoDB" id="3259173at2"/>
<reference evidence="4" key="1">
    <citation type="submission" date="2016-09" db="EMBL/GenBank/DDBJ databases">
        <authorList>
            <person name="Strepis N."/>
        </authorList>
    </citation>
    <scope>NUCLEOTIDE SEQUENCE [LARGE SCALE GENOMIC DNA]</scope>
</reference>
<dbReference type="EMBL" id="FQTT01000006">
    <property type="protein sequence ID" value="SHE24615.1"/>
    <property type="molecule type" value="Genomic_DNA"/>
</dbReference>
<proteinExistence type="predicted"/>
<evidence type="ECO:0000313" key="3">
    <source>
        <dbReference type="EMBL" id="SHE24615.1"/>
    </source>
</evidence>
<gene>
    <name evidence="3" type="ORF">ACGLYG10_0822</name>
</gene>
<name>A0A1M4RXA3_9ACTO</name>
<dbReference type="STRING" id="1892869.ACGLYG10_0822"/>
<feature type="chain" id="PRO_5038748217" evidence="2">
    <location>
        <begin position="24"/>
        <end position="349"/>
    </location>
</feature>
<keyword evidence="2" id="KW-0732">Signal</keyword>
<evidence type="ECO:0000313" key="4">
    <source>
        <dbReference type="Proteomes" id="UP000184291"/>
    </source>
</evidence>
<dbReference type="AlphaFoldDB" id="A0A1M4RXA3"/>
<evidence type="ECO:0000256" key="1">
    <source>
        <dbReference type="SAM" id="MobiDB-lite"/>
    </source>
</evidence>
<feature type="signal peptide" evidence="2">
    <location>
        <begin position="1"/>
        <end position="23"/>
    </location>
</feature>
<feature type="region of interest" description="Disordered" evidence="1">
    <location>
        <begin position="31"/>
        <end position="52"/>
    </location>
</feature>
<sequence>MRTRKIHALLAAVLALTSTLLITDNPQAIDRESTTNSQSSSAGVSASGDGGGSIEASVTVTYASPGSTPTSQTVTSSTQVVQVPPSCGYKPTYTGPEIAEIYRNAPESAPGLKPLYADWEDHAEDTNGQWWRSYCDPSVFPDVQSFVKAQHEFVNNNPTVIWVVADDTPPAPHVDPATLATTVWESVSIPAPAIDYNPKIGDSQATIVGFATWIWTTNNTPSRVEIQATVGSTSVTVTAASNKLDLSAPDSEVDCTGFGIPWTEQNDYLGTDCMIMFTRSSAHLEDSVTPLDISVLYTASWTSSTGQTGNLTPLTTTTTTTIPVAEIQTLNTRPPNNHEAPGRRLSWDG</sequence>
<protein>
    <submittedName>
        <fullName evidence="3">Uncharacterized protein</fullName>
    </submittedName>
</protein>
<feature type="compositionally biased region" description="Low complexity" evidence="1">
    <location>
        <begin position="37"/>
        <end position="47"/>
    </location>
</feature>
<evidence type="ECO:0000256" key="2">
    <source>
        <dbReference type="SAM" id="SignalP"/>
    </source>
</evidence>